<dbReference type="Proteomes" id="UP000018936">
    <property type="component" value="Unassembled WGS sequence"/>
</dbReference>
<gene>
    <name evidence="2" type="ORF">L345_15085</name>
</gene>
<feature type="non-terminal residue" evidence="2">
    <location>
        <position position="1"/>
    </location>
</feature>
<evidence type="ECO:0000256" key="1">
    <source>
        <dbReference type="SAM" id="MobiDB-lite"/>
    </source>
</evidence>
<feature type="compositionally biased region" description="Basic and acidic residues" evidence="1">
    <location>
        <begin position="15"/>
        <end position="35"/>
    </location>
</feature>
<dbReference type="EMBL" id="AZIM01005791">
    <property type="protein sequence ID" value="ETE59188.1"/>
    <property type="molecule type" value="Genomic_DNA"/>
</dbReference>
<reference evidence="2 3" key="1">
    <citation type="journal article" date="2013" name="Proc. Natl. Acad. Sci. U.S.A.">
        <title>The king cobra genome reveals dynamic gene evolution and adaptation in the snake venom system.</title>
        <authorList>
            <person name="Vonk F.J."/>
            <person name="Casewell N.R."/>
            <person name="Henkel C.V."/>
            <person name="Heimberg A.M."/>
            <person name="Jansen H.J."/>
            <person name="McCleary R.J."/>
            <person name="Kerkkamp H.M."/>
            <person name="Vos R.A."/>
            <person name="Guerreiro I."/>
            <person name="Calvete J.J."/>
            <person name="Wuster W."/>
            <person name="Woods A.E."/>
            <person name="Logan J.M."/>
            <person name="Harrison R.A."/>
            <person name="Castoe T.A."/>
            <person name="de Koning A.P."/>
            <person name="Pollock D.D."/>
            <person name="Yandell M."/>
            <person name="Calderon D."/>
            <person name="Renjifo C."/>
            <person name="Currier R.B."/>
            <person name="Salgado D."/>
            <person name="Pla D."/>
            <person name="Sanz L."/>
            <person name="Hyder A.S."/>
            <person name="Ribeiro J.M."/>
            <person name="Arntzen J.W."/>
            <person name="van den Thillart G.E."/>
            <person name="Boetzer M."/>
            <person name="Pirovano W."/>
            <person name="Dirks R.P."/>
            <person name="Spaink H.P."/>
            <person name="Duboule D."/>
            <person name="McGlinn E."/>
            <person name="Kini R.M."/>
            <person name="Richardson M.K."/>
        </authorList>
    </citation>
    <scope>NUCLEOTIDE SEQUENCE</scope>
    <source>
        <tissue evidence="2">Blood</tissue>
    </source>
</reference>
<evidence type="ECO:0000313" key="3">
    <source>
        <dbReference type="Proteomes" id="UP000018936"/>
    </source>
</evidence>
<organism evidence="2 3">
    <name type="scientific">Ophiophagus hannah</name>
    <name type="common">King cobra</name>
    <name type="synonym">Naja hannah</name>
    <dbReference type="NCBI Taxonomy" id="8665"/>
    <lineage>
        <taxon>Eukaryota</taxon>
        <taxon>Metazoa</taxon>
        <taxon>Chordata</taxon>
        <taxon>Craniata</taxon>
        <taxon>Vertebrata</taxon>
        <taxon>Euteleostomi</taxon>
        <taxon>Lepidosauria</taxon>
        <taxon>Squamata</taxon>
        <taxon>Bifurcata</taxon>
        <taxon>Unidentata</taxon>
        <taxon>Episquamata</taxon>
        <taxon>Toxicofera</taxon>
        <taxon>Serpentes</taxon>
        <taxon>Colubroidea</taxon>
        <taxon>Elapidae</taxon>
        <taxon>Elapinae</taxon>
        <taxon>Ophiophagus</taxon>
    </lineage>
</organism>
<protein>
    <submittedName>
        <fullName evidence="2">Uncharacterized protein</fullName>
    </submittedName>
</protein>
<name>V8NC11_OPHHA</name>
<feature type="compositionally biased region" description="Low complexity" evidence="1">
    <location>
        <begin position="58"/>
        <end position="71"/>
    </location>
</feature>
<feature type="region of interest" description="Disordered" evidence="1">
    <location>
        <begin position="1"/>
        <end position="99"/>
    </location>
</feature>
<dbReference type="AlphaFoldDB" id="V8NC11"/>
<comment type="caution">
    <text evidence="2">The sequence shown here is derived from an EMBL/GenBank/DDBJ whole genome shotgun (WGS) entry which is preliminary data.</text>
</comment>
<sequence>MIWENKQKGLLAVHGDGKHGKDVPNEEGAREDGERGNMGCGNVAGTNAGHELHAVSVAHDGTGADAGCAGADDSDGDGDKEADSAYGSTESDGCALVPGSALQLDPGGAWQEDVECAAAMQQLLVTTPGSYSVTNHVCQGAGETAGQNVVTVAVKKKNSQ</sequence>
<accession>V8NC11</accession>
<keyword evidence="3" id="KW-1185">Reference proteome</keyword>
<evidence type="ECO:0000313" key="2">
    <source>
        <dbReference type="EMBL" id="ETE59188.1"/>
    </source>
</evidence>
<proteinExistence type="predicted"/>